<dbReference type="InterPro" id="IPR013525">
    <property type="entry name" value="ABC2_TM"/>
</dbReference>
<dbReference type="GO" id="GO:0140359">
    <property type="term" value="F:ABC-type transporter activity"/>
    <property type="evidence" value="ECO:0007669"/>
    <property type="project" value="InterPro"/>
</dbReference>
<dbReference type="EnsemblBacteria" id="AAF12290">
    <property type="protein sequence ID" value="AAF12290"/>
    <property type="gene ID" value="DR_A0008"/>
</dbReference>
<feature type="transmembrane region" description="Helical" evidence="5">
    <location>
        <begin position="235"/>
        <end position="255"/>
    </location>
</feature>
<feature type="transmembrane region" description="Helical" evidence="5">
    <location>
        <begin position="113"/>
        <end position="135"/>
    </location>
</feature>
<dbReference type="PIRSF" id="PIRSF006648">
    <property type="entry name" value="DrrB"/>
    <property type="match status" value="1"/>
</dbReference>
<keyword evidence="8" id="KW-1185">Reference proteome</keyword>
<dbReference type="GO" id="GO:0043190">
    <property type="term" value="C:ATP-binding cassette (ABC) transporter complex"/>
    <property type="evidence" value="ECO:0007669"/>
    <property type="project" value="InterPro"/>
</dbReference>
<dbReference type="PANTHER" id="PTHR43077">
    <property type="entry name" value="TRANSPORT PERMEASE YVFS-RELATED"/>
    <property type="match status" value="1"/>
</dbReference>
<dbReference type="eggNOG" id="COG0842">
    <property type="taxonomic scope" value="Bacteria"/>
</dbReference>
<reference evidence="7 8" key="1">
    <citation type="journal article" date="1999" name="Science">
        <title>Genome sequence of the radioresistant bacterium Deinococcus radiodurans R1.</title>
        <authorList>
            <person name="White O."/>
            <person name="Eisen J.A."/>
            <person name="Heidelberg J.F."/>
            <person name="Hickey E.K."/>
            <person name="Peterson J.D."/>
            <person name="Dodson R.J."/>
            <person name="Haft D.H."/>
            <person name="Gwinn M.L."/>
            <person name="Nelson W.C."/>
            <person name="Richardson D.L."/>
            <person name="Moffat K.S."/>
            <person name="Qin H."/>
            <person name="Jiang L."/>
            <person name="Pamphile W."/>
            <person name="Crosby M."/>
            <person name="Shen M."/>
            <person name="Vamathevan J.J."/>
            <person name="Lam P."/>
            <person name="McDonald L."/>
            <person name="Utterback T."/>
            <person name="Zalewski C."/>
            <person name="Makarova K.S."/>
            <person name="Aravind L."/>
            <person name="Daly M.J."/>
            <person name="Minton K.W."/>
            <person name="Fleischmann R.D."/>
            <person name="Ketchum K.A."/>
            <person name="Nelson K.E."/>
            <person name="Salzberg S."/>
            <person name="Smith H.O."/>
            <person name="Venter J.C."/>
            <person name="Fraser C.M."/>
        </authorList>
    </citation>
    <scope>NUCLEOTIDE SEQUENCE [LARGE SCALE GENOMIC DNA]</scope>
    <source>
        <strain evidence="8">ATCC 13939 / DSM 20539 / JCM 16871 / LMG 4051 / NBRC 15346 / NCIMB 9279 / R1 / VKM B-1422</strain>
    </source>
</reference>
<dbReference type="KEGG" id="dra:DR_A0008"/>
<dbReference type="InParanoid" id="Q9RZE1"/>
<dbReference type="InterPro" id="IPR000412">
    <property type="entry name" value="ABC_2_transport"/>
</dbReference>
<dbReference type="RefSeq" id="WP_010889268.1">
    <property type="nucleotide sequence ID" value="NC_001264.1"/>
</dbReference>
<sequence>MTTLPNVPARRTSALPVLAQLTLGELRRLLRSPMFTVGAIGFPVMFFALFGLPAVQEYGATDPHVGPVILTQFAAYSLLSLALFSFGAAVATERSGGWLRLLRSSPLPVPLYFVSKTLAALAFGAVSLALLYAFAHFAGGVTLPLGLALLLAGKLLLGMIPLVALGLCIGFLASPQAAQILANILSVVMSFASGLFVPLDQLPGFVQQIAPLLPAYHVSQIATNTVSGQTASEPAHWLALAAFTLVFGTLAVWGLKRDESREG</sequence>
<evidence type="ECO:0000256" key="5">
    <source>
        <dbReference type="SAM" id="Phobius"/>
    </source>
</evidence>
<evidence type="ECO:0000259" key="6">
    <source>
        <dbReference type="PROSITE" id="PS51012"/>
    </source>
</evidence>
<evidence type="ECO:0000256" key="3">
    <source>
        <dbReference type="ARBA" id="ARBA00022989"/>
    </source>
</evidence>
<dbReference type="InterPro" id="IPR047817">
    <property type="entry name" value="ABC2_TM_bact-type"/>
</dbReference>
<evidence type="ECO:0000256" key="4">
    <source>
        <dbReference type="ARBA" id="ARBA00023136"/>
    </source>
</evidence>
<feature type="transmembrane region" description="Helical" evidence="5">
    <location>
        <begin position="147"/>
        <end position="173"/>
    </location>
</feature>
<dbReference type="PATRIC" id="fig|243230.17.peg.2893"/>
<evidence type="ECO:0000256" key="1">
    <source>
        <dbReference type="ARBA" id="ARBA00004141"/>
    </source>
</evidence>
<dbReference type="InterPro" id="IPR051328">
    <property type="entry name" value="T7SS_ABC-Transporter"/>
</dbReference>
<dbReference type="STRING" id="243230.DR_A0008"/>
<feature type="transmembrane region" description="Helical" evidence="5">
    <location>
        <begin position="34"/>
        <end position="53"/>
    </location>
</feature>
<dbReference type="PROSITE" id="PS51012">
    <property type="entry name" value="ABC_TM2"/>
    <property type="match status" value="1"/>
</dbReference>
<accession>Q9RZE1</accession>
<dbReference type="PaxDb" id="243230-DR_A0008"/>
<evidence type="ECO:0000256" key="2">
    <source>
        <dbReference type="ARBA" id="ARBA00022692"/>
    </source>
</evidence>
<organism evidence="7 8">
    <name type="scientific">Deinococcus radiodurans (strain ATCC 13939 / DSM 20539 / JCM 16871 / CCUG 27074 / LMG 4051 / NBRC 15346 / NCIMB 9279 / VKM B-1422 / R1)</name>
    <dbReference type="NCBI Taxonomy" id="243230"/>
    <lineage>
        <taxon>Bacteria</taxon>
        <taxon>Thermotogati</taxon>
        <taxon>Deinococcota</taxon>
        <taxon>Deinococci</taxon>
        <taxon>Deinococcales</taxon>
        <taxon>Deinococcaceae</taxon>
        <taxon>Deinococcus</taxon>
    </lineage>
</organism>
<dbReference type="Proteomes" id="UP000002524">
    <property type="component" value="Chromosome 2"/>
</dbReference>
<dbReference type="GeneID" id="69518901"/>
<dbReference type="PIR" id="D75593">
    <property type="entry name" value="D75593"/>
</dbReference>
<name>Q9RZE1_DEIRA</name>
<dbReference type="EMBL" id="AE001825">
    <property type="protein sequence ID" value="AAF12290.1"/>
    <property type="molecule type" value="Genomic_DNA"/>
</dbReference>
<proteinExistence type="predicted"/>
<keyword evidence="4 5" id="KW-0472">Membrane</keyword>
<dbReference type="OrthoDB" id="63188at2"/>
<dbReference type="PANTHER" id="PTHR43077:SF11">
    <property type="entry name" value="TRANSPORT PERMEASE YVFS-RELATED"/>
    <property type="match status" value="1"/>
</dbReference>
<feature type="domain" description="ABC transmembrane type-2" evidence="6">
    <location>
        <begin position="34"/>
        <end position="258"/>
    </location>
</feature>
<comment type="subcellular location">
    <subcellularLocation>
        <location evidence="1">Membrane</location>
        <topology evidence="1">Multi-pass membrane protein</topology>
    </subcellularLocation>
</comment>
<feature type="transmembrane region" description="Helical" evidence="5">
    <location>
        <begin position="180"/>
        <end position="199"/>
    </location>
</feature>
<dbReference type="AlphaFoldDB" id="Q9RZE1"/>
<gene>
    <name evidence="7" type="ordered locus">DR_A0008</name>
</gene>
<evidence type="ECO:0000313" key="8">
    <source>
        <dbReference type="Proteomes" id="UP000002524"/>
    </source>
</evidence>
<dbReference type="FunCoup" id="Q9RZE1">
    <property type="interactions" value="52"/>
</dbReference>
<dbReference type="Pfam" id="PF12698">
    <property type="entry name" value="ABC2_membrane_3"/>
    <property type="match status" value="1"/>
</dbReference>
<keyword evidence="3 5" id="KW-1133">Transmembrane helix</keyword>
<evidence type="ECO:0000313" key="7">
    <source>
        <dbReference type="EMBL" id="AAF12290.1"/>
    </source>
</evidence>
<protein>
    <recommendedName>
        <fullName evidence="6">ABC transmembrane type-2 domain-containing protein</fullName>
    </recommendedName>
</protein>
<feature type="transmembrane region" description="Helical" evidence="5">
    <location>
        <begin position="73"/>
        <end position="92"/>
    </location>
</feature>
<dbReference type="HOGENOM" id="CLU_039483_5_2_0"/>
<keyword evidence="2 5" id="KW-0812">Transmembrane</keyword>